<name>A0A2G9I8J3_9LAMI</name>
<dbReference type="InterPro" id="IPR055378">
    <property type="entry name" value="GH3_C"/>
</dbReference>
<dbReference type="PANTHER" id="PTHR31901:SF44">
    <property type="entry name" value="INDOLE-3-ACETIC ACID-AMIDO SYNTHETASE GH3.6-RELATED"/>
    <property type="match status" value="1"/>
</dbReference>
<comment type="caution">
    <text evidence="5">The sequence shown here is derived from an EMBL/GenBank/DDBJ whole genome shotgun (WGS) entry which is preliminary data.</text>
</comment>
<dbReference type="EMBL" id="NKXS01000152">
    <property type="protein sequence ID" value="PIN26074.1"/>
    <property type="molecule type" value="Genomic_DNA"/>
</dbReference>
<evidence type="ECO:0000313" key="5">
    <source>
        <dbReference type="EMBL" id="PIN26074.1"/>
    </source>
</evidence>
<dbReference type="STRING" id="429701.A0A2G9I8J3"/>
<feature type="domain" description="GH3 middle" evidence="3">
    <location>
        <begin position="352"/>
        <end position="426"/>
    </location>
</feature>
<feature type="domain" description="GH3 C-terminal" evidence="4">
    <location>
        <begin position="439"/>
        <end position="559"/>
    </location>
</feature>
<dbReference type="Pfam" id="PF23571">
    <property type="entry name" value="GH3_M"/>
    <property type="match status" value="1"/>
</dbReference>
<evidence type="ECO:0000259" key="4">
    <source>
        <dbReference type="Pfam" id="PF23572"/>
    </source>
</evidence>
<keyword evidence="2" id="KW-0436">Ligase</keyword>
<dbReference type="PANTHER" id="PTHR31901">
    <property type="entry name" value="GH3 DOMAIN-CONTAINING PROTEIN"/>
    <property type="match status" value="1"/>
</dbReference>
<dbReference type="GO" id="GO:0005737">
    <property type="term" value="C:cytoplasm"/>
    <property type="evidence" value="ECO:0007669"/>
    <property type="project" value="TreeGrafter"/>
</dbReference>
<gene>
    <name evidence="5" type="ORF">CDL12_01179</name>
</gene>
<proteinExistence type="inferred from homology"/>
<dbReference type="Proteomes" id="UP000231279">
    <property type="component" value="Unassembled WGS sequence"/>
</dbReference>
<evidence type="ECO:0000259" key="3">
    <source>
        <dbReference type="Pfam" id="PF23571"/>
    </source>
</evidence>
<dbReference type="GO" id="GO:0016881">
    <property type="term" value="F:acid-amino acid ligase activity"/>
    <property type="evidence" value="ECO:0007669"/>
    <property type="project" value="TreeGrafter"/>
</dbReference>
<keyword evidence="6" id="KW-1185">Reference proteome</keyword>
<comment type="similarity">
    <text evidence="1">Belongs to the IAA-amido conjugating enzyme family.</text>
</comment>
<accession>A0A2G9I8J3</accession>
<reference evidence="6" key="1">
    <citation type="journal article" date="2018" name="Gigascience">
        <title>Genome assembly of the Pink Ipe (Handroanthus impetiginosus, Bignoniaceae), a highly valued, ecologically keystone Neotropical timber forest tree.</title>
        <authorList>
            <person name="Silva-Junior O.B."/>
            <person name="Grattapaglia D."/>
            <person name="Novaes E."/>
            <person name="Collevatti R.G."/>
        </authorList>
    </citation>
    <scope>NUCLEOTIDE SEQUENCE [LARGE SCALE GENOMIC DNA]</scope>
    <source>
        <strain evidence="6">cv. UFG-1</strain>
    </source>
</reference>
<evidence type="ECO:0000256" key="1">
    <source>
        <dbReference type="ARBA" id="ARBA00008068"/>
    </source>
</evidence>
<protein>
    <recommendedName>
        <fullName evidence="7">Indole-3-acetic acid-amido synthetase GH3.6</fullName>
    </recommendedName>
</protein>
<evidence type="ECO:0000256" key="2">
    <source>
        <dbReference type="ARBA" id="ARBA00022598"/>
    </source>
</evidence>
<dbReference type="Pfam" id="PF23572">
    <property type="entry name" value="GH3_C"/>
    <property type="match status" value="1"/>
</dbReference>
<organism evidence="5 6">
    <name type="scientific">Handroanthus impetiginosus</name>
    <dbReference type="NCBI Taxonomy" id="429701"/>
    <lineage>
        <taxon>Eukaryota</taxon>
        <taxon>Viridiplantae</taxon>
        <taxon>Streptophyta</taxon>
        <taxon>Embryophyta</taxon>
        <taxon>Tracheophyta</taxon>
        <taxon>Spermatophyta</taxon>
        <taxon>Magnoliopsida</taxon>
        <taxon>eudicotyledons</taxon>
        <taxon>Gunneridae</taxon>
        <taxon>Pentapetalae</taxon>
        <taxon>asterids</taxon>
        <taxon>lamiids</taxon>
        <taxon>Lamiales</taxon>
        <taxon>Bignoniaceae</taxon>
        <taxon>Crescentiina</taxon>
        <taxon>Tabebuia alliance</taxon>
        <taxon>Handroanthus</taxon>
    </lineage>
</organism>
<dbReference type="OrthoDB" id="10004661at2759"/>
<dbReference type="InterPro" id="IPR004993">
    <property type="entry name" value="GH3"/>
</dbReference>
<dbReference type="InterPro" id="IPR055377">
    <property type="entry name" value="GH3_M"/>
</dbReference>
<evidence type="ECO:0000313" key="6">
    <source>
        <dbReference type="Proteomes" id="UP000231279"/>
    </source>
</evidence>
<evidence type="ECO:0008006" key="7">
    <source>
        <dbReference type="Google" id="ProtNLM"/>
    </source>
</evidence>
<dbReference type="AlphaFoldDB" id="A0A2G9I8J3"/>
<dbReference type="Pfam" id="PF03321">
    <property type="entry name" value="GH3"/>
    <property type="match status" value="1"/>
</dbReference>
<sequence length="579" mass="64617">MTTDDAIIEKLQETFLDARRHQLETLTAILERNGGVSYLQPFLGGYDAPIDAATFRRAVPLSCYNDYADHINKIADGVLLDDHDQPRLSVDPLVCFFYSSGTSSMKPKLLPYFDSKSGRAASSLAHQGTAAILRRLFQPRSSSNKVLGFIYGGNVTQTKGGFKAMAATAFPLYNNNANASRFLSVYVSPKEVILGSNINQQMYCHLLCGLRHFELIDGISAPYAAGLIKAFGLLETSWEKLSEDLENGIPNSDITDVAMRESVITVLGGPCRDLSQRVRLICEERTWGGIVRKLWPNICYVKSVTTGSMLQYYQKLKYYAGDIPIVGGNYFASECCVAINLDLLQPPELTRYVILPTAAYFEFLPFDIERSCVRDERTVDLSSLEIGKTYELVVTTYRGFYRLRLGDIVKVVGFHQTSPEVEFVMRAPKSSAEIITEKDLISAMKSLDELAAEIVEFASFFDLESEPKQLKIFVEVKDELTFLQNDEFTVSVDALRKCCYVLEDFLGGIYQVMKARGELGPLLVSIVRSGSFHWLLEEAVRNGAPAGQYKPPKIIRNRKVVDFLVTSAVLSLEVNSSHI</sequence>